<name>A0A0F5LFU6_9HYPH</name>
<dbReference type="AlphaFoldDB" id="A0A0F5LFU6"/>
<evidence type="ECO:0000256" key="1">
    <source>
        <dbReference type="SAM" id="Coils"/>
    </source>
</evidence>
<sequence length="150" mass="16881">MSYEKQGTAHDPHAAGFALQGRAKPPALPAVDGGEIVERLLEPCRDYTGEMIVRHSTPRYEVHCEVLYDAATLITTQQQEIERLTKERDEWQDRANRQQVRASAAESRVQSLEEEVKVLREALKPFALAPDEWTVETVNAARAALKENGQ</sequence>
<feature type="coiled-coil region" evidence="1">
    <location>
        <begin position="74"/>
        <end position="122"/>
    </location>
</feature>
<dbReference type="STRING" id="361041.VW35_02485"/>
<keyword evidence="4" id="KW-1185">Reference proteome</keyword>
<feature type="region of interest" description="Disordered" evidence="2">
    <location>
        <begin position="1"/>
        <end position="21"/>
    </location>
</feature>
<evidence type="ECO:0000256" key="2">
    <source>
        <dbReference type="SAM" id="MobiDB-lite"/>
    </source>
</evidence>
<dbReference type="PATRIC" id="fig|361041.3.peg.3885"/>
<evidence type="ECO:0000313" key="3">
    <source>
        <dbReference type="EMBL" id="KKB81054.1"/>
    </source>
</evidence>
<proteinExistence type="predicted"/>
<dbReference type="Proteomes" id="UP000033514">
    <property type="component" value="Unassembled WGS sequence"/>
</dbReference>
<accession>A0A0F5LFU6</accession>
<dbReference type="OrthoDB" id="8457137at2"/>
<comment type="caution">
    <text evidence="3">The sequence shown here is derived from an EMBL/GenBank/DDBJ whole genome shotgun (WGS) entry which is preliminary data.</text>
</comment>
<evidence type="ECO:0000313" key="4">
    <source>
        <dbReference type="Proteomes" id="UP000033514"/>
    </source>
</evidence>
<protein>
    <submittedName>
        <fullName evidence="3">Uncharacterized protein</fullName>
    </submittedName>
</protein>
<keyword evidence="1" id="KW-0175">Coiled coil</keyword>
<dbReference type="EMBL" id="LAJG01000005">
    <property type="protein sequence ID" value="KKB81054.1"/>
    <property type="molecule type" value="Genomic_DNA"/>
</dbReference>
<gene>
    <name evidence="3" type="ORF">VW35_02485</name>
</gene>
<reference evidence="3 4" key="1">
    <citation type="submission" date="2015-03" db="EMBL/GenBank/DDBJ databases">
        <authorList>
            <person name="Hassan Y.I."/>
            <person name="Lepp D."/>
            <person name="Zhou T."/>
        </authorList>
    </citation>
    <scope>NUCLEOTIDE SEQUENCE [LARGE SCALE GENOMIC DNA]</scope>
    <source>
        <strain evidence="3 4">GH2-10</strain>
    </source>
</reference>
<dbReference type="RefSeq" id="WP_046141403.1">
    <property type="nucleotide sequence ID" value="NZ_LAJG01000005.1"/>
</dbReference>
<organism evidence="3 4">
    <name type="scientific">Devosia soli</name>
    <dbReference type="NCBI Taxonomy" id="361041"/>
    <lineage>
        <taxon>Bacteria</taxon>
        <taxon>Pseudomonadati</taxon>
        <taxon>Pseudomonadota</taxon>
        <taxon>Alphaproteobacteria</taxon>
        <taxon>Hyphomicrobiales</taxon>
        <taxon>Devosiaceae</taxon>
        <taxon>Devosia</taxon>
    </lineage>
</organism>